<reference evidence="2" key="5">
    <citation type="journal article" date="2021" name="G3 (Bethesda)">
        <title>Aegilops tauschii genome assembly Aet v5.0 features greater sequence contiguity and improved annotation.</title>
        <authorList>
            <person name="Wang L."/>
            <person name="Zhu T."/>
            <person name="Rodriguez J.C."/>
            <person name="Deal K.R."/>
            <person name="Dubcovsky J."/>
            <person name="McGuire P.E."/>
            <person name="Lux T."/>
            <person name="Spannagl M."/>
            <person name="Mayer K.F.X."/>
            <person name="Baldrich P."/>
            <person name="Meyers B.C."/>
            <person name="Huo N."/>
            <person name="Gu Y.Q."/>
            <person name="Zhou H."/>
            <person name="Devos K.M."/>
            <person name="Bennetzen J.L."/>
            <person name="Unver T."/>
            <person name="Budak H."/>
            <person name="Gulick P.J."/>
            <person name="Galiba G."/>
            <person name="Kalapos B."/>
            <person name="Nelson D.R."/>
            <person name="Li P."/>
            <person name="You F.M."/>
            <person name="Luo M.C."/>
            <person name="Dvorak J."/>
        </authorList>
    </citation>
    <scope>NUCLEOTIDE SEQUENCE [LARGE SCALE GENOMIC DNA]</scope>
    <source>
        <strain evidence="2">cv. AL8/78</strain>
    </source>
</reference>
<accession>A0A453CAW3</accession>
<reference evidence="3" key="2">
    <citation type="journal article" date="2017" name="Nat. Plants">
        <title>The Aegilops tauschii genome reveals multiple impacts of transposons.</title>
        <authorList>
            <person name="Zhao G."/>
            <person name="Zou C."/>
            <person name="Li K."/>
            <person name="Wang K."/>
            <person name="Li T."/>
            <person name="Gao L."/>
            <person name="Zhang X."/>
            <person name="Wang H."/>
            <person name="Yang Z."/>
            <person name="Liu X."/>
            <person name="Jiang W."/>
            <person name="Mao L."/>
            <person name="Kong X."/>
            <person name="Jiao Y."/>
            <person name="Jia J."/>
        </authorList>
    </citation>
    <scope>NUCLEOTIDE SEQUENCE [LARGE SCALE GENOMIC DNA]</scope>
    <source>
        <strain evidence="3">cv. AL8/78</strain>
    </source>
</reference>
<reference evidence="3" key="1">
    <citation type="journal article" date="2014" name="Science">
        <title>Ancient hybridizations among the ancestral genomes of bread wheat.</title>
        <authorList>
            <consortium name="International Wheat Genome Sequencing Consortium,"/>
            <person name="Marcussen T."/>
            <person name="Sandve S.R."/>
            <person name="Heier L."/>
            <person name="Spannagl M."/>
            <person name="Pfeifer M."/>
            <person name="Jakobsen K.S."/>
            <person name="Wulff B.B."/>
            <person name="Steuernagel B."/>
            <person name="Mayer K.F."/>
            <person name="Olsen O.A."/>
        </authorList>
    </citation>
    <scope>NUCLEOTIDE SEQUENCE [LARGE SCALE GENOMIC DNA]</scope>
    <source>
        <strain evidence="3">cv. AL8/78</strain>
    </source>
</reference>
<keyword evidence="3" id="KW-1185">Reference proteome</keyword>
<evidence type="ECO:0000313" key="3">
    <source>
        <dbReference type="Proteomes" id="UP000015105"/>
    </source>
</evidence>
<dbReference type="Gramene" id="AET2Gv20792700.1">
    <property type="protein sequence ID" value="AET2Gv20792700.1"/>
    <property type="gene ID" value="AET2Gv20792700"/>
</dbReference>
<feature type="region of interest" description="Disordered" evidence="1">
    <location>
        <begin position="1"/>
        <end position="22"/>
    </location>
</feature>
<evidence type="ECO:0000256" key="1">
    <source>
        <dbReference type="SAM" id="MobiDB-lite"/>
    </source>
</evidence>
<proteinExistence type="predicted"/>
<reference evidence="2" key="4">
    <citation type="submission" date="2019-03" db="UniProtKB">
        <authorList>
            <consortium name="EnsemblPlants"/>
        </authorList>
    </citation>
    <scope>IDENTIFICATION</scope>
</reference>
<dbReference type="EnsemblPlants" id="AET2Gv20792700.1">
    <property type="protein sequence ID" value="AET2Gv20792700.1"/>
    <property type="gene ID" value="AET2Gv20792700"/>
</dbReference>
<evidence type="ECO:0000313" key="2">
    <source>
        <dbReference type="EnsemblPlants" id="AET2Gv20792700.1"/>
    </source>
</evidence>
<dbReference type="Proteomes" id="UP000015105">
    <property type="component" value="Chromosome 2D"/>
</dbReference>
<name>A0A453CAW3_AEGTS</name>
<sequence length="63" mass="7161">PRGGHQEDGVANGGKQQARRNGALIGRRRSILYRICLYIPSAHSFPSFSSWQRKRAKRSVFFS</sequence>
<dbReference type="AlphaFoldDB" id="A0A453CAW3"/>
<protein>
    <submittedName>
        <fullName evidence="2">Uncharacterized protein</fullName>
    </submittedName>
</protein>
<reference evidence="2" key="3">
    <citation type="journal article" date="2017" name="Nature">
        <title>Genome sequence of the progenitor of the wheat D genome Aegilops tauschii.</title>
        <authorList>
            <person name="Luo M.C."/>
            <person name="Gu Y.Q."/>
            <person name="Puiu D."/>
            <person name="Wang H."/>
            <person name="Twardziok S.O."/>
            <person name="Deal K.R."/>
            <person name="Huo N."/>
            <person name="Zhu T."/>
            <person name="Wang L."/>
            <person name="Wang Y."/>
            <person name="McGuire P.E."/>
            <person name="Liu S."/>
            <person name="Long H."/>
            <person name="Ramasamy R.K."/>
            <person name="Rodriguez J.C."/>
            <person name="Van S.L."/>
            <person name="Yuan L."/>
            <person name="Wang Z."/>
            <person name="Xia Z."/>
            <person name="Xiao L."/>
            <person name="Anderson O.D."/>
            <person name="Ouyang S."/>
            <person name="Liang Y."/>
            <person name="Zimin A.V."/>
            <person name="Pertea G."/>
            <person name="Qi P."/>
            <person name="Bennetzen J.L."/>
            <person name="Dai X."/>
            <person name="Dawson M.W."/>
            <person name="Muller H.G."/>
            <person name="Kugler K."/>
            <person name="Rivarola-Duarte L."/>
            <person name="Spannagl M."/>
            <person name="Mayer K.F.X."/>
            <person name="Lu F.H."/>
            <person name="Bevan M.W."/>
            <person name="Leroy P."/>
            <person name="Li P."/>
            <person name="You F.M."/>
            <person name="Sun Q."/>
            <person name="Liu Z."/>
            <person name="Lyons E."/>
            <person name="Wicker T."/>
            <person name="Salzberg S.L."/>
            <person name="Devos K.M."/>
            <person name="Dvorak J."/>
        </authorList>
    </citation>
    <scope>NUCLEOTIDE SEQUENCE [LARGE SCALE GENOMIC DNA]</scope>
    <source>
        <strain evidence="2">cv. AL8/78</strain>
    </source>
</reference>
<organism evidence="2 3">
    <name type="scientific">Aegilops tauschii subsp. strangulata</name>
    <name type="common">Goatgrass</name>
    <dbReference type="NCBI Taxonomy" id="200361"/>
    <lineage>
        <taxon>Eukaryota</taxon>
        <taxon>Viridiplantae</taxon>
        <taxon>Streptophyta</taxon>
        <taxon>Embryophyta</taxon>
        <taxon>Tracheophyta</taxon>
        <taxon>Spermatophyta</taxon>
        <taxon>Magnoliopsida</taxon>
        <taxon>Liliopsida</taxon>
        <taxon>Poales</taxon>
        <taxon>Poaceae</taxon>
        <taxon>BOP clade</taxon>
        <taxon>Pooideae</taxon>
        <taxon>Triticodae</taxon>
        <taxon>Triticeae</taxon>
        <taxon>Triticinae</taxon>
        <taxon>Aegilops</taxon>
    </lineage>
</organism>